<comment type="caution">
    <text evidence="1">The sequence shown here is derived from an EMBL/GenBank/DDBJ whole genome shotgun (WGS) entry which is preliminary data.</text>
</comment>
<dbReference type="EMBL" id="BAABCV010000002">
    <property type="protein sequence ID" value="GAA4089288.1"/>
    <property type="molecule type" value="Genomic_DNA"/>
</dbReference>
<gene>
    <name evidence="1" type="ORF">GCM10022392_08290</name>
</gene>
<accession>A0ABP7WI00</accession>
<reference evidence="2" key="1">
    <citation type="journal article" date="2019" name="Int. J. Syst. Evol. Microbiol.">
        <title>The Global Catalogue of Microorganisms (GCM) 10K type strain sequencing project: providing services to taxonomists for standard genome sequencing and annotation.</title>
        <authorList>
            <consortium name="The Broad Institute Genomics Platform"/>
            <consortium name="The Broad Institute Genome Sequencing Center for Infectious Disease"/>
            <person name="Wu L."/>
            <person name="Ma J."/>
        </authorList>
    </citation>
    <scope>NUCLEOTIDE SEQUENCE [LARGE SCALE GENOMIC DNA]</scope>
    <source>
        <strain evidence="2">JCM 17085</strain>
    </source>
</reference>
<organism evidence="1 2">
    <name type="scientific">Mucilaginibacter panaciglaebae</name>
    <dbReference type="NCBI Taxonomy" id="502331"/>
    <lineage>
        <taxon>Bacteria</taxon>
        <taxon>Pseudomonadati</taxon>
        <taxon>Bacteroidota</taxon>
        <taxon>Sphingobacteriia</taxon>
        <taxon>Sphingobacteriales</taxon>
        <taxon>Sphingobacteriaceae</taxon>
        <taxon>Mucilaginibacter</taxon>
    </lineage>
</organism>
<evidence type="ECO:0000313" key="1">
    <source>
        <dbReference type="EMBL" id="GAA4089288.1"/>
    </source>
</evidence>
<keyword evidence="2" id="KW-1185">Reference proteome</keyword>
<protein>
    <submittedName>
        <fullName evidence="1">Uncharacterized protein</fullName>
    </submittedName>
</protein>
<evidence type="ECO:0000313" key="2">
    <source>
        <dbReference type="Proteomes" id="UP001500841"/>
    </source>
</evidence>
<dbReference type="Proteomes" id="UP001500841">
    <property type="component" value="Unassembled WGS sequence"/>
</dbReference>
<name>A0ABP7WI00_9SPHI</name>
<proteinExistence type="predicted"/>
<sequence>MITGIAPKISIIANRIMVTDTISLKLNGSMAYELGVIQSYKTNINKKGSGATAGTLYFIN</sequence>